<sequence length="161" mass="18063">MFSICLTSVEIAHGLFRGKPSTRRLTVLLALDEEDFPQKTGLVGEINDSPQRHYKLASTGGSGFSMTWILFSCQHPRKRDCDPLLPKQVLMLLQGLLHLPHLLELFSRAKSRNVHSGLIPPELTASVLDQVAVYQLTAKQTRPNNSYSRFPKWAHQEVSTG</sequence>
<dbReference type="AlphaFoldDB" id="A0A4Y2UHZ7"/>
<protein>
    <submittedName>
        <fullName evidence="1">Uncharacterized protein</fullName>
    </submittedName>
</protein>
<evidence type="ECO:0000313" key="2">
    <source>
        <dbReference type="Proteomes" id="UP000499080"/>
    </source>
</evidence>
<proteinExistence type="predicted"/>
<keyword evidence="2" id="KW-1185">Reference proteome</keyword>
<accession>A0A4Y2UHZ7</accession>
<evidence type="ECO:0000313" key="1">
    <source>
        <dbReference type="EMBL" id="GBO11822.1"/>
    </source>
</evidence>
<organism evidence="1 2">
    <name type="scientific">Araneus ventricosus</name>
    <name type="common">Orbweaver spider</name>
    <name type="synonym">Epeira ventricosa</name>
    <dbReference type="NCBI Taxonomy" id="182803"/>
    <lineage>
        <taxon>Eukaryota</taxon>
        <taxon>Metazoa</taxon>
        <taxon>Ecdysozoa</taxon>
        <taxon>Arthropoda</taxon>
        <taxon>Chelicerata</taxon>
        <taxon>Arachnida</taxon>
        <taxon>Araneae</taxon>
        <taxon>Araneomorphae</taxon>
        <taxon>Entelegynae</taxon>
        <taxon>Araneoidea</taxon>
        <taxon>Araneidae</taxon>
        <taxon>Araneus</taxon>
    </lineage>
</organism>
<comment type="caution">
    <text evidence="1">The sequence shown here is derived from an EMBL/GenBank/DDBJ whole genome shotgun (WGS) entry which is preliminary data.</text>
</comment>
<name>A0A4Y2UHZ7_ARAVE</name>
<reference evidence="1 2" key="1">
    <citation type="journal article" date="2019" name="Sci. Rep.">
        <title>Orb-weaving spider Araneus ventricosus genome elucidates the spidroin gene catalogue.</title>
        <authorList>
            <person name="Kono N."/>
            <person name="Nakamura H."/>
            <person name="Ohtoshi R."/>
            <person name="Moran D.A.P."/>
            <person name="Shinohara A."/>
            <person name="Yoshida Y."/>
            <person name="Fujiwara M."/>
            <person name="Mori M."/>
            <person name="Tomita M."/>
            <person name="Arakawa K."/>
        </authorList>
    </citation>
    <scope>NUCLEOTIDE SEQUENCE [LARGE SCALE GENOMIC DNA]</scope>
</reference>
<dbReference type="Proteomes" id="UP000499080">
    <property type="component" value="Unassembled WGS sequence"/>
</dbReference>
<gene>
    <name evidence="1" type="ORF">AVEN_77542_1</name>
</gene>
<dbReference type="EMBL" id="BGPR01036563">
    <property type="protein sequence ID" value="GBO11822.1"/>
    <property type="molecule type" value="Genomic_DNA"/>
</dbReference>